<organism evidence="2">
    <name type="scientific">Cacopsylla melanoneura</name>
    <dbReference type="NCBI Taxonomy" id="428564"/>
    <lineage>
        <taxon>Eukaryota</taxon>
        <taxon>Metazoa</taxon>
        <taxon>Ecdysozoa</taxon>
        <taxon>Arthropoda</taxon>
        <taxon>Hexapoda</taxon>
        <taxon>Insecta</taxon>
        <taxon>Pterygota</taxon>
        <taxon>Neoptera</taxon>
        <taxon>Paraneoptera</taxon>
        <taxon>Hemiptera</taxon>
        <taxon>Sternorrhyncha</taxon>
        <taxon>Psylloidea</taxon>
        <taxon>Psyllidae</taxon>
        <taxon>Psyllinae</taxon>
        <taxon>Cacopsylla</taxon>
    </lineage>
</organism>
<evidence type="ECO:0000256" key="1">
    <source>
        <dbReference type="SAM" id="Phobius"/>
    </source>
</evidence>
<proteinExistence type="predicted"/>
<evidence type="ECO:0000313" key="2">
    <source>
        <dbReference type="EMBL" id="CAG6779599.1"/>
    </source>
</evidence>
<protein>
    <submittedName>
        <fullName evidence="2">Uncharacterized protein</fullName>
    </submittedName>
</protein>
<sequence length="110" mass="12729">MCTDRYKVVIKLYFLSPHLSSSSIFYFFRASSTVRILYNSMTIILCALCRYLFFFLLFFHHKLHMGTAYQITVISGAKHSVNIVFSFCLTFWASYTRDLKTGNTGVHNGT</sequence>
<dbReference type="EMBL" id="HBUF01614741">
    <property type="protein sequence ID" value="CAG6779599.1"/>
    <property type="molecule type" value="Transcribed_RNA"/>
</dbReference>
<dbReference type="AlphaFoldDB" id="A0A8D9B6M0"/>
<feature type="transmembrane region" description="Helical" evidence="1">
    <location>
        <begin position="71"/>
        <end position="93"/>
    </location>
</feature>
<dbReference type="EMBL" id="HBUF01614742">
    <property type="protein sequence ID" value="CAG6779600.1"/>
    <property type="molecule type" value="Transcribed_RNA"/>
</dbReference>
<keyword evidence="1" id="KW-0812">Transmembrane</keyword>
<name>A0A8D9B6M0_9HEMI</name>
<reference evidence="2" key="1">
    <citation type="submission" date="2021-05" db="EMBL/GenBank/DDBJ databases">
        <authorList>
            <person name="Alioto T."/>
            <person name="Alioto T."/>
            <person name="Gomez Garrido J."/>
        </authorList>
    </citation>
    <scope>NUCLEOTIDE SEQUENCE</scope>
</reference>
<keyword evidence="1" id="KW-0472">Membrane</keyword>
<dbReference type="EMBL" id="HBUF01614740">
    <property type="protein sequence ID" value="CAG6779598.1"/>
    <property type="molecule type" value="Transcribed_RNA"/>
</dbReference>
<keyword evidence="1" id="KW-1133">Transmembrane helix</keyword>
<accession>A0A8D9B6M0</accession>
<feature type="transmembrane region" description="Helical" evidence="1">
    <location>
        <begin position="36"/>
        <end position="59"/>
    </location>
</feature>